<gene>
    <name evidence="9" type="ORF">C5O25_12695</name>
</gene>
<keyword evidence="4 7" id="KW-1133">Transmembrane helix</keyword>
<comment type="caution">
    <text evidence="9">The sequence shown here is derived from an EMBL/GenBank/DDBJ whole genome shotgun (WGS) entry which is preliminary data.</text>
</comment>
<keyword evidence="3 7" id="KW-0812">Transmembrane</keyword>
<evidence type="ECO:0000256" key="1">
    <source>
        <dbReference type="ARBA" id="ARBA00004651"/>
    </source>
</evidence>
<evidence type="ECO:0000256" key="7">
    <source>
        <dbReference type="SAM" id="Phobius"/>
    </source>
</evidence>
<evidence type="ECO:0000256" key="5">
    <source>
        <dbReference type="ARBA" id="ARBA00023136"/>
    </source>
</evidence>
<keyword evidence="2" id="KW-1003">Cell membrane</keyword>
<dbReference type="InterPro" id="IPR003838">
    <property type="entry name" value="ABC3_permease_C"/>
</dbReference>
<evidence type="ECO:0000313" key="9">
    <source>
        <dbReference type="EMBL" id="PWB05439.1"/>
    </source>
</evidence>
<evidence type="ECO:0000256" key="2">
    <source>
        <dbReference type="ARBA" id="ARBA00022475"/>
    </source>
</evidence>
<dbReference type="GO" id="GO:0022857">
    <property type="term" value="F:transmembrane transporter activity"/>
    <property type="evidence" value="ECO:0007669"/>
    <property type="project" value="TreeGrafter"/>
</dbReference>
<dbReference type="GO" id="GO:0005886">
    <property type="term" value="C:plasma membrane"/>
    <property type="evidence" value="ECO:0007669"/>
    <property type="project" value="UniProtKB-SubCell"/>
</dbReference>
<keyword evidence="10" id="KW-1185">Reference proteome</keyword>
<name>A0A2V1IQ70_9BACT</name>
<dbReference type="PANTHER" id="PTHR30572">
    <property type="entry name" value="MEMBRANE COMPONENT OF TRANSPORTER-RELATED"/>
    <property type="match status" value="1"/>
</dbReference>
<evidence type="ECO:0000256" key="6">
    <source>
        <dbReference type="ARBA" id="ARBA00038076"/>
    </source>
</evidence>
<feature type="transmembrane region" description="Helical" evidence="7">
    <location>
        <begin position="338"/>
        <end position="364"/>
    </location>
</feature>
<dbReference type="Proteomes" id="UP000244925">
    <property type="component" value="Unassembled WGS sequence"/>
</dbReference>
<feature type="transmembrane region" description="Helical" evidence="7">
    <location>
        <begin position="12"/>
        <end position="33"/>
    </location>
</feature>
<comment type="subcellular location">
    <subcellularLocation>
        <location evidence="1">Cell membrane</location>
        <topology evidence="1">Multi-pass membrane protein</topology>
    </subcellularLocation>
</comment>
<dbReference type="EMBL" id="PUBV01000068">
    <property type="protein sequence ID" value="PWB05439.1"/>
    <property type="molecule type" value="Genomic_DNA"/>
</dbReference>
<comment type="similarity">
    <text evidence="6">Belongs to the ABC-4 integral membrane protein family.</text>
</comment>
<evidence type="ECO:0000259" key="8">
    <source>
        <dbReference type="Pfam" id="PF02687"/>
    </source>
</evidence>
<accession>A0A2V1IQ70</accession>
<dbReference type="InterPro" id="IPR050250">
    <property type="entry name" value="Macrolide_Exporter_MacB"/>
</dbReference>
<dbReference type="Pfam" id="PF02687">
    <property type="entry name" value="FtsX"/>
    <property type="match status" value="1"/>
</dbReference>
<feature type="transmembrane region" description="Helical" evidence="7">
    <location>
        <begin position="295"/>
        <end position="317"/>
    </location>
</feature>
<evidence type="ECO:0000313" key="10">
    <source>
        <dbReference type="Proteomes" id="UP000244925"/>
    </source>
</evidence>
<keyword evidence="5 7" id="KW-0472">Membrane</keyword>
<evidence type="ECO:0000256" key="3">
    <source>
        <dbReference type="ARBA" id="ARBA00022692"/>
    </source>
</evidence>
<dbReference type="RefSeq" id="WP_107037071.1">
    <property type="nucleotide sequence ID" value="NZ_PUBV01000068.1"/>
</dbReference>
<dbReference type="AlphaFoldDB" id="A0A2V1IQ70"/>
<feature type="domain" description="ABC3 transporter permease C-terminal" evidence="8">
    <location>
        <begin position="297"/>
        <end position="415"/>
    </location>
</feature>
<sequence length="422" mass="48203">MKRKLLRQTLNEWRANVWLIVEMIIVSAIVWYINDYLYVHVATRLEPTGFDTSHTYMAEFRYLPEGSRRYTDYGEATTERNRADLLSIIEAIRQRPDVEEVSLSANAEPYFQNFYGMGLNVADDTTEISIYYRQITPEHLRTVGFQPAGGFTIGQLEEALRQGKPLMTEFDKSSPHVSGHLSSTDLLNRRVKNPRDTSMTITIGGLLKPVKRTNIESEYFISYFEPIDMDQLEPRPNYKINIRVKPEAESRFPDSFNADRERLYRRGNTYISDIKPYSQIRDTADSDNLVTIRKYVAVMVFMLVSVFLGLMGTFWFRTQQRTPEIAIRKVNGATDRSVFGRLISEGLLMLAVATIPALLIDWQLCHYELNTVYGAQGYFSPGRFALTAGATAALMALMVAGGIWFPAYKATRIEPARALADE</sequence>
<feature type="transmembrane region" description="Helical" evidence="7">
    <location>
        <begin position="384"/>
        <end position="407"/>
    </location>
</feature>
<evidence type="ECO:0000256" key="4">
    <source>
        <dbReference type="ARBA" id="ARBA00022989"/>
    </source>
</evidence>
<protein>
    <submittedName>
        <fullName evidence="9">ABC transporter permease</fullName>
    </submittedName>
</protein>
<dbReference type="PANTHER" id="PTHR30572:SF4">
    <property type="entry name" value="ABC TRANSPORTER PERMEASE YTRF"/>
    <property type="match status" value="1"/>
</dbReference>
<proteinExistence type="inferred from homology"/>
<reference evidence="10" key="1">
    <citation type="submission" date="2018-02" db="EMBL/GenBank/DDBJ databases">
        <authorList>
            <person name="Clavel T."/>
            <person name="Strowig T."/>
        </authorList>
    </citation>
    <scope>NUCLEOTIDE SEQUENCE [LARGE SCALE GENOMIC DNA]</scope>
    <source>
        <strain evidence="10">DSM 100764</strain>
    </source>
</reference>
<organism evidence="9 10">
    <name type="scientific">Paramuribaculum intestinale</name>
    <dbReference type="NCBI Taxonomy" id="2094151"/>
    <lineage>
        <taxon>Bacteria</taxon>
        <taxon>Pseudomonadati</taxon>
        <taxon>Bacteroidota</taxon>
        <taxon>Bacteroidia</taxon>
        <taxon>Bacteroidales</taxon>
        <taxon>Muribaculaceae</taxon>
        <taxon>Paramuribaculum</taxon>
    </lineage>
</organism>